<name>A0A450UN77_9GAMM</name>
<evidence type="ECO:0000259" key="1">
    <source>
        <dbReference type="SMART" id="SM01008"/>
    </source>
</evidence>
<sequence length="127" mass="13995">MSAMGIKNIDAELHVRGESQFLDDLPVPEGTLYAAVFSSPVAHGDITRLDITAAERMEGIHGTFTAEDIPGENQIGNIIPDEPYHPGRALSSRTSPCWRRGRWSTWDNPSPSWWARAPGLPARQCGR</sequence>
<dbReference type="InterPro" id="IPR016208">
    <property type="entry name" value="Ald_Oxase/xanthine_DH-like"/>
</dbReference>
<dbReference type="EMBL" id="CAADFH010000036">
    <property type="protein sequence ID" value="VFJ93998.1"/>
    <property type="molecule type" value="Genomic_DNA"/>
</dbReference>
<accession>A0A450UN77</accession>
<feature type="domain" description="Aldehyde oxidase/xanthine dehydrogenase a/b hammerhead" evidence="1">
    <location>
        <begin position="16"/>
        <end position="88"/>
    </location>
</feature>
<organism evidence="2">
    <name type="scientific">Candidatus Kentrum sp. LFY</name>
    <dbReference type="NCBI Taxonomy" id="2126342"/>
    <lineage>
        <taxon>Bacteria</taxon>
        <taxon>Pseudomonadati</taxon>
        <taxon>Pseudomonadota</taxon>
        <taxon>Gammaproteobacteria</taxon>
        <taxon>Candidatus Kentrum</taxon>
    </lineage>
</organism>
<dbReference type="GO" id="GO:0005506">
    <property type="term" value="F:iron ion binding"/>
    <property type="evidence" value="ECO:0007669"/>
    <property type="project" value="InterPro"/>
</dbReference>
<dbReference type="SUPFAM" id="SSF54665">
    <property type="entry name" value="CO dehydrogenase molybdoprotein N-domain-like"/>
    <property type="match status" value="1"/>
</dbReference>
<dbReference type="Pfam" id="PF01315">
    <property type="entry name" value="Ald_Xan_dh_C"/>
    <property type="match status" value="1"/>
</dbReference>
<dbReference type="AlphaFoldDB" id="A0A450UN77"/>
<dbReference type="InterPro" id="IPR000674">
    <property type="entry name" value="Ald_Oxase/Xan_DH_a/b"/>
</dbReference>
<gene>
    <name evidence="2" type="ORF">BECKLFY1418A_GA0070994_10368</name>
</gene>
<dbReference type="SMART" id="SM01008">
    <property type="entry name" value="Ald_Xan_dh_C"/>
    <property type="match status" value="1"/>
</dbReference>
<proteinExistence type="predicted"/>
<dbReference type="InterPro" id="IPR036856">
    <property type="entry name" value="Ald_Oxase/Xan_DH_a/b_sf"/>
</dbReference>
<evidence type="ECO:0000313" key="2">
    <source>
        <dbReference type="EMBL" id="VFJ93998.1"/>
    </source>
</evidence>
<dbReference type="PANTHER" id="PTHR45444:SF3">
    <property type="entry name" value="XANTHINE DEHYDROGENASE"/>
    <property type="match status" value="1"/>
</dbReference>
<dbReference type="GO" id="GO:0016491">
    <property type="term" value="F:oxidoreductase activity"/>
    <property type="evidence" value="ECO:0007669"/>
    <property type="project" value="InterPro"/>
</dbReference>
<dbReference type="PANTHER" id="PTHR45444">
    <property type="entry name" value="XANTHINE DEHYDROGENASE"/>
    <property type="match status" value="1"/>
</dbReference>
<reference evidence="2" key="1">
    <citation type="submission" date="2019-02" db="EMBL/GenBank/DDBJ databases">
        <authorList>
            <person name="Gruber-Vodicka R. H."/>
            <person name="Seah K. B. B."/>
        </authorList>
    </citation>
    <scope>NUCLEOTIDE SEQUENCE</scope>
    <source>
        <strain evidence="2">BECK_M6</strain>
    </source>
</reference>
<protein>
    <submittedName>
        <fullName evidence="2">Aldehyde oxidase and xanthine dehydrogenase, a/b hammerhead domain</fullName>
    </submittedName>
</protein>
<dbReference type="Gene3D" id="3.90.1170.50">
    <property type="entry name" value="Aldehyde oxidase/xanthine dehydrogenase, a/b hammerhead"/>
    <property type="match status" value="1"/>
</dbReference>